<dbReference type="Proteomes" id="UP000724874">
    <property type="component" value="Unassembled WGS sequence"/>
</dbReference>
<dbReference type="AlphaFoldDB" id="A0A9P5NZQ7"/>
<keyword evidence="2" id="KW-1185">Reference proteome</keyword>
<protein>
    <submittedName>
        <fullName evidence="1">Uncharacterized protein</fullName>
    </submittedName>
</protein>
<organism evidence="1 2">
    <name type="scientific">Gymnopilus junonius</name>
    <name type="common">Spectacular rustgill mushroom</name>
    <name type="synonym">Gymnopilus spectabilis subsp. junonius</name>
    <dbReference type="NCBI Taxonomy" id="109634"/>
    <lineage>
        <taxon>Eukaryota</taxon>
        <taxon>Fungi</taxon>
        <taxon>Dikarya</taxon>
        <taxon>Basidiomycota</taxon>
        <taxon>Agaricomycotina</taxon>
        <taxon>Agaricomycetes</taxon>
        <taxon>Agaricomycetidae</taxon>
        <taxon>Agaricales</taxon>
        <taxon>Agaricineae</taxon>
        <taxon>Hymenogastraceae</taxon>
        <taxon>Gymnopilus</taxon>
    </lineage>
</organism>
<evidence type="ECO:0000313" key="1">
    <source>
        <dbReference type="EMBL" id="KAF8909378.1"/>
    </source>
</evidence>
<sequence length="152" mass="17181">MLSGKQLFDRIRNNDQIPLKNISLNSTLPSIHGDAHYCFKKHMHLLQSSLSTQCRCKTIINEVILCKTCRIFLLMASQDRSSLSLNTSSAVVSIRQESSSPTDTGLRQLSSFETAQVKCSRPQVRSLQSTQDILQHKHTMSAIIFFLKKCHC</sequence>
<comment type="caution">
    <text evidence="1">The sequence shown here is derived from an EMBL/GenBank/DDBJ whole genome shotgun (WGS) entry which is preliminary data.</text>
</comment>
<evidence type="ECO:0000313" key="2">
    <source>
        <dbReference type="Proteomes" id="UP000724874"/>
    </source>
</evidence>
<name>A0A9P5NZQ7_GYMJU</name>
<reference evidence="1" key="1">
    <citation type="submission" date="2020-11" db="EMBL/GenBank/DDBJ databases">
        <authorList>
            <consortium name="DOE Joint Genome Institute"/>
            <person name="Ahrendt S."/>
            <person name="Riley R."/>
            <person name="Andreopoulos W."/>
            <person name="LaButti K."/>
            <person name="Pangilinan J."/>
            <person name="Ruiz-duenas F.J."/>
            <person name="Barrasa J.M."/>
            <person name="Sanchez-Garcia M."/>
            <person name="Camarero S."/>
            <person name="Miyauchi S."/>
            <person name="Serrano A."/>
            <person name="Linde D."/>
            <person name="Babiker R."/>
            <person name="Drula E."/>
            <person name="Ayuso-Fernandez I."/>
            <person name="Pacheco R."/>
            <person name="Padilla G."/>
            <person name="Ferreira P."/>
            <person name="Barriuso J."/>
            <person name="Kellner H."/>
            <person name="Castanera R."/>
            <person name="Alfaro M."/>
            <person name="Ramirez L."/>
            <person name="Pisabarro A.G."/>
            <person name="Kuo A."/>
            <person name="Tritt A."/>
            <person name="Lipzen A."/>
            <person name="He G."/>
            <person name="Yan M."/>
            <person name="Ng V."/>
            <person name="Cullen D."/>
            <person name="Martin F."/>
            <person name="Rosso M.-N."/>
            <person name="Henrissat B."/>
            <person name="Hibbett D."/>
            <person name="Martinez A.T."/>
            <person name="Grigoriev I.V."/>
        </authorList>
    </citation>
    <scope>NUCLEOTIDE SEQUENCE</scope>
    <source>
        <strain evidence="1">AH 44721</strain>
    </source>
</reference>
<accession>A0A9P5NZQ7</accession>
<proteinExistence type="predicted"/>
<gene>
    <name evidence="1" type="ORF">CPB84DRAFT_1514783</name>
</gene>
<dbReference type="EMBL" id="JADNYJ010000009">
    <property type="protein sequence ID" value="KAF8909378.1"/>
    <property type="molecule type" value="Genomic_DNA"/>
</dbReference>